<dbReference type="AlphaFoldDB" id="A0A518HHL5"/>
<keyword evidence="3" id="KW-1185">Reference proteome</keyword>
<dbReference type="Gene3D" id="3.40.50.300">
    <property type="entry name" value="P-loop containing nucleotide triphosphate hydrolases"/>
    <property type="match status" value="1"/>
</dbReference>
<dbReference type="RefSeq" id="WP_197455679.1">
    <property type="nucleotide sequence ID" value="NZ_CP037423.1"/>
</dbReference>
<dbReference type="EMBL" id="CP037423">
    <property type="protein sequence ID" value="QDV40338.1"/>
    <property type="molecule type" value="Genomic_DNA"/>
</dbReference>
<protein>
    <submittedName>
        <fullName evidence="2">Sulfotransferase domain protein</fullName>
    </submittedName>
</protein>
<accession>A0A518HHL5</accession>
<evidence type="ECO:0000313" key="2">
    <source>
        <dbReference type="EMBL" id="QDV40338.1"/>
    </source>
</evidence>
<dbReference type="Proteomes" id="UP000319004">
    <property type="component" value="Chromosome"/>
</dbReference>
<organism evidence="2 3">
    <name type="scientific">Stieleria neptunia</name>
    <dbReference type="NCBI Taxonomy" id="2527979"/>
    <lineage>
        <taxon>Bacteria</taxon>
        <taxon>Pseudomonadati</taxon>
        <taxon>Planctomycetota</taxon>
        <taxon>Planctomycetia</taxon>
        <taxon>Pirellulales</taxon>
        <taxon>Pirellulaceae</taxon>
        <taxon>Stieleria</taxon>
    </lineage>
</organism>
<dbReference type="Pfam" id="PF13469">
    <property type="entry name" value="Sulfotransfer_3"/>
    <property type="match status" value="1"/>
</dbReference>
<gene>
    <name evidence="2" type="ORF">Enr13x_01440</name>
</gene>
<dbReference type="InterPro" id="IPR026634">
    <property type="entry name" value="TPST-like"/>
</dbReference>
<dbReference type="KEGG" id="snep:Enr13x_01440"/>
<dbReference type="PANTHER" id="PTHR12788">
    <property type="entry name" value="PROTEIN-TYROSINE SULFOTRANSFERASE 2"/>
    <property type="match status" value="1"/>
</dbReference>
<dbReference type="GO" id="GO:0008476">
    <property type="term" value="F:protein-tyrosine sulfotransferase activity"/>
    <property type="evidence" value="ECO:0007669"/>
    <property type="project" value="InterPro"/>
</dbReference>
<name>A0A518HHL5_9BACT</name>
<dbReference type="SUPFAM" id="SSF52540">
    <property type="entry name" value="P-loop containing nucleoside triphosphate hydrolases"/>
    <property type="match status" value="1"/>
</dbReference>
<keyword evidence="1 2" id="KW-0808">Transferase</keyword>
<dbReference type="PANTHER" id="PTHR12788:SF10">
    <property type="entry name" value="PROTEIN-TYROSINE SULFOTRANSFERASE"/>
    <property type="match status" value="1"/>
</dbReference>
<evidence type="ECO:0000256" key="1">
    <source>
        <dbReference type="ARBA" id="ARBA00022679"/>
    </source>
</evidence>
<evidence type="ECO:0000313" key="3">
    <source>
        <dbReference type="Proteomes" id="UP000319004"/>
    </source>
</evidence>
<sequence>MTSSVVFIVSQPRAGSTLLQTMLSRHGEVHAPGEAWLMLPLVHAISGSRRDVQSPYDQCLADDAVGEFVRENLSGGWSEMQAEIGRAAARIYEAARVRAGAKVLIDKTPRYYWIIEDLLSLIPDCRIILLRRNPLAVLSSIMETWTRRTRVGFLKDYRGDLLEAPARVAAAMSIQDDRIVSLRYEDLVRDPGQHLMQLQSFIGLRAVDGLQHYGSAERRAYGDPNGVHQHDAAQVDSIDKYLRRAATRATDWRLMDDYRRHLGRDLLQRLGYDDDALKRQLDAVKPIGTALAPTLSSQVCPRPAEPRRSVIRLRRMAADVVTKWGKAA</sequence>
<dbReference type="InterPro" id="IPR027417">
    <property type="entry name" value="P-loop_NTPase"/>
</dbReference>
<proteinExistence type="predicted"/>
<reference evidence="2 3" key="1">
    <citation type="submission" date="2019-03" db="EMBL/GenBank/DDBJ databases">
        <title>Deep-cultivation of Planctomycetes and their phenomic and genomic characterization uncovers novel biology.</title>
        <authorList>
            <person name="Wiegand S."/>
            <person name="Jogler M."/>
            <person name="Boedeker C."/>
            <person name="Pinto D."/>
            <person name="Vollmers J."/>
            <person name="Rivas-Marin E."/>
            <person name="Kohn T."/>
            <person name="Peeters S.H."/>
            <person name="Heuer A."/>
            <person name="Rast P."/>
            <person name="Oberbeckmann S."/>
            <person name="Bunk B."/>
            <person name="Jeske O."/>
            <person name="Meyerdierks A."/>
            <person name="Storesund J.E."/>
            <person name="Kallscheuer N."/>
            <person name="Luecker S."/>
            <person name="Lage O.M."/>
            <person name="Pohl T."/>
            <person name="Merkel B.J."/>
            <person name="Hornburger P."/>
            <person name="Mueller R.-W."/>
            <person name="Bruemmer F."/>
            <person name="Labrenz M."/>
            <person name="Spormann A.M."/>
            <person name="Op den Camp H."/>
            <person name="Overmann J."/>
            <person name="Amann R."/>
            <person name="Jetten M.S.M."/>
            <person name="Mascher T."/>
            <person name="Medema M.H."/>
            <person name="Devos D.P."/>
            <person name="Kaster A.-K."/>
            <person name="Ovreas L."/>
            <person name="Rohde M."/>
            <person name="Galperin M.Y."/>
            <person name="Jogler C."/>
        </authorList>
    </citation>
    <scope>NUCLEOTIDE SEQUENCE [LARGE SCALE GENOMIC DNA]</scope>
    <source>
        <strain evidence="2 3">Enr13</strain>
    </source>
</reference>